<evidence type="ECO:0000313" key="4">
    <source>
        <dbReference type="Proteomes" id="UP000095768"/>
    </source>
</evidence>
<dbReference type="Proteomes" id="UP000095768">
    <property type="component" value="Unassembled WGS sequence"/>
</dbReference>
<keyword evidence="3" id="KW-1185">Reference proteome</keyword>
<dbReference type="EMBL" id="FMPG01000012">
    <property type="protein sequence ID" value="SCT31628.1"/>
    <property type="molecule type" value="Genomic_DNA"/>
</dbReference>
<evidence type="ECO:0000313" key="2">
    <source>
        <dbReference type="EMBL" id="SCT31628.1"/>
    </source>
</evidence>
<evidence type="ECO:0008006" key="5">
    <source>
        <dbReference type="Google" id="ProtNLM"/>
    </source>
</evidence>
<gene>
    <name evidence="2" type="ORF">SAMEA2297795_02237</name>
    <name evidence="1" type="ORF">SAMEA2297796_02020</name>
</gene>
<dbReference type="AlphaFoldDB" id="A0A1D4PPD2"/>
<dbReference type="Proteomes" id="UP000095412">
    <property type="component" value="Unassembled WGS sequence"/>
</dbReference>
<dbReference type="RefSeq" id="WP_069996192.1">
    <property type="nucleotide sequence ID" value="NZ_FMPG01000012.1"/>
</dbReference>
<evidence type="ECO:0000313" key="1">
    <source>
        <dbReference type="EMBL" id="SCT24819.1"/>
    </source>
</evidence>
<name>A0A1D4PPD2_9STAP</name>
<reference evidence="2 4" key="2">
    <citation type="submission" date="2016-09" db="EMBL/GenBank/DDBJ databases">
        <authorList>
            <consortium name="Pathogen Informatics"/>
        </authorList>
    </citation>
    <scope>NUCLEOTIDE SEQUENCE [LARGE SCALE GENOMIC DNA]</scope>
    <source>
        <strain evidence="2 4">82B</strain>
    </source>
</reference>
<accession>A0A1D4PPD2</accession>
<evidence type="ECO:0000313" key="3">
    <source>
        <dbReference type="Proteomes" id="UP000095412"/>
    </source>
</evidence>
<dbReference type="EMBL" id="FMPI01000016">
    <property type="protein sequence ID" value="SCT24819.1"/>
    <property type="molecule type" value="Genomic_DNA"/>
</dbReference>
<sequence>MPTITDIGKKQFELLSKNITFKAKVKNNQEEMKQGLVASLLFYPHDPQRSFIQLILKLTDKFLLYNFDGDIFLITHDFKGMIKFNIRKPNVLHKKHFNDGWMIEIDNLNSIKKGYGKLLLNTIIAVSEEIKLDLCLWTETDKNTQYFVRYGFESKGKVGQNKENLMIRYVER</sequence>
<protein>
    <recommendedName>
        <fullName evidence="5">Acetyltransferase</fullName>
    </recommendedName>
</protein>
<organism evidence="2 4">
    <name type="scientific">Staphylococcus caeli</name>
    <dbReference type="NCBI Taxonomy" id="2201815"/>
    <lineage>
        <taxon>Bacteria</taxon>
        <taxon>Bacillati</taxon>
        <taxon>Bacillota</taxon>
        <taxon>Bacilli</taxon>
        <taxon>Bacillales</taxon>
        <taxon>Staphylococcaceae</taxon>
        <taxon>Staphylococcus</taxon>
    </lineage>
</organism>
<proteinExistence type="predicted"/>
<reference evidence="1 3" key="1">
    <citation type="submission" date="2016-09" db="EMBL/GenBank/DDBJ databases">
        <authorList>
            <consortium name="Pathogen Informatics"/>
            <person name="Sun Q."/>
            <person name="Inoue M."/>
        </authorList>
    </citation>
    <scope>NUCLEOTIDE SEQUENCE [LARGE SCALE GENOMIC DNA]</scope>
    <source>
        <strain evidence="1 3">82C</strain>
    </source>
</reference>